<dbReference type="SUPFAM" id="SSF52058">
    <property type="entry name" value="L domain-like"/>
    <property type="match status" value="1"/>
</dbReference>
<sequence>MALDTLPTELLTIIIGHYPRLPLNVGGCLPTHGHQYLIRHRTIYALSQTSSRLRSVFLPLVWQSVEVFCPTVRGADGQMKGARWKKEMATELVRQLEIVTIRDPTLAEYVQSVTVYLTDYSWRGVFPEFCRALAAMPNLKTLHIVDVIDTREKDESHCLVEAFKKYPQLSSVRYLSIPDKISGIMPHTPNVLRLYLSESEYQRRSDDVFAHMRHAPRLRLTTYQFEIHQKDVWPNIVKYWPHLEHLNLILRRKNEYYSGPSRDDNVIRQNLVTIVSSLPRLKSIHVRSVRESMIHYSTEEFQRDCEKLVLPTLAYALQKCLRKEAGVVSSVKPPPPHPRRLAPVKRAARVGMALDALPTELLMIIVDHYPRLPLNCGGYLPTDGEEFLIRHRTIYALSQTSSRLRSVFLPLVWQSVEVFCPTSRRGETQMLGARWKKEMATELVRQLEIVTIRDPTLAEYVQSVTVYLTEYSWQGVFPEFCRALCAMPKLKTLHIVDVVDTRSKNESQHLVAAFKKHPPLPSVRNLSIPEKISGVIPYMPNIKSLRLFGSSFPRPSKDVFTHMRRVSGLTHTSYKMEITWKNWPDLVQNWPNLEHLNLTIERQGTYSFSPKRDNNAIRARDFIVWPIFCNSRSLQENLNTIVSRLPCLKSIFILNVSDRQDCENLIIPALKSALQKCCPKPIDEVEGVSRSAPPRPRRLYVAYYTSREGSWSVVLAQKVKAVE</sequence>
<dbReference type="PANTHER" id="PTHR38926">
    <property type="entry name" value="F-BOX DOMAIN CONTAINING PROTEIN, EXPRESSED"/>
    <property type="match status" value="1"/>
</dbReference>
<reference evidence="1 2" key="1">
    <citation type="journal article" date="2010" name="Nat. Biotechnol.">
        <title>Genome sequence of the model mushroom Schizophyllum commune.</title>
        <authorList>
            <person name="Ohm R.A."/>
            <person name="de Jong J.F."/>
            <person name="Lugones L.G."/>
            <person name="Aerts A."/>
            <person name="Kothe E."/>
            <person name="Stajich J.E."/>
            <person name="de Vries R.P."/>
            <person name="Record E."/>
            <person name="Levasseur A."/>
            <person name="Baker S.E."/>
            <person name="Bartholomew K.A."/>
            <person name="Coutinho P.M."/>
            <person name="Erdmann S."/>
            <person name="Fowler T.J."/>
            <person name="Gathman A.C."/>
            <person name="Lombard V."/>
            <person name="Henrissat B."/>
            <person name="Knabe N."/>
            <person name="Kuees U."/>
            <person name="Lilly W.W."/>
            <person name="Lindquist E."/>
            <person name="Lucas S."/>
            <person name="Magnuson J.K."/>
            <person name="Piumi F."/>
            <person name="Raudaskoski M."/>
            <person name="Salamov A."/>
            <person name="Schmutz J."/>
            <person name="Schwarze F.W.M.R."/>
            <person name="vanKuyk P.A."/>
            <person name="Horton J.S."/>
            <person name="Grigoriev I.V."/>
            <person name="Woesten H.A.B."/>
        </authorList>
    </citation>
    <scope>NUCLEOTIDE SEQUENCE [LARGE SCALE GENOMIC DNA]</scope>
    <source>
        <strain evidence="2">H4-8 / FGSC 9210</strain>
    </source>
</reference>
<dbReference type="OMA" id="INTIMPP"/>
<dbReference type="Proteomes" id="UP000007431">
    <property type="component" value="Unassembled WGS sequence"/>
</dbReference>
<dbReference type="SUPFAM" id="SSF52047">
    <property type="entry name" value="RNI-like"/>
    <property type="match status" value="1"/>
</dbReference>
<dbReference type="PANTHER" id="PTHR38926:SF5">
    <property type="entry name" value="F-BOX AND LEUCINE-RICH REPEAT PROTEIN 6"/>
    <property type="match status" value="1"/>
</dbReference>
<name>D8QA13_SCHCM</name>
<dbReference type="AlphaFoldDB" id="D8QA13"/>
<evidence type="ECO:0000313" key="2">
    <source>
        <dbReference type="Proteomes" id="UP000007431"/>
    </source>
</evidence>
<protein>
    <recommendedName>
        <fullName evidence="3">F-box domain-containing protein</fullName>
    </recommendedName>
</protein>
<dbReference type="InParanoid" id="D8QA13"/>
<evidence type="ECO:0008006" key="3">
    <source>
        <dbReference type="Google" id="ProtNLM"/>
    </source>
</evidence>
<evidence type="ECO:0000313" key="1">
    <source>
        <dbReference type="EMBL" id="EFI95325.1"/>
    </source>
</evidence>
<proteinExistence type="predicted"/>
<keyword evidence="2" id="KW-1185">Reference proteome</keyword>
<dbReference type="Gene3D" id="3.80.10.10">
    <property type="entry name" value="Ribonuclease Inhibitor"/>
    <property type="match status" value="2"/>
</dbReference>
<dbReference type="VEuPathDB" id="FungiDB:SCHCODRAFT_02582877"/>
<gene>
    <name evidence="1" type="ORF">SCHCODRAFT_236132</name>
</gene>
<dbReference type="HOGENOM" id="CLU_382687_0_0_1"/>
<accession>D8QA13</accession>
<dbReference type="InterPro" id="IPR032675">
    <property type="entry name" value="LRR_dom_sf"/>
</dbReference>
<organism evidence="2">
    <name type="scientific">Schizophyllum commune (strain H4-8 / FGSC 9210)</name>
    <name type="common">Split gill fungus</name>
    <dbReference type="NCBI Taxonomy" id="578458"/>
    <lineage>
        <taxon>Eukaryota</taxon>
        <taxon>Fungi</taxon>
        <taxon>Dikarya</taxon>
        <taxon>Basidiomycota</taxon>
        <taxon>Agaricomycotina</taxon>
        <taxon>Agaricomycetes</taxon>
        <taxon>Agaricomycetidae</taxon>
        <taxon>Agaricales</taxon>
        <taxon>Schizophyllaceae</taxon>
        <taxon>Schizophyllum</taxon>
    </lineage>
</organism>
<dbReference type="EMBL" id="GL377308">
    <property type="protein sequence ID" value="EFI95325.1"/>
    <property type="molecule type" value="Genomic_DNA"/>
</dbReference>